<keyword evidence="2" id="KW-0564">Palmitate</keyword>
<keyword evidence="3" id="KW-0449">Lipoprotein</keyword>
<gene>
    <name evidence="5" type="ORF">M421DRAFT_3033</name>
</gene>
<organism evidence="5 6">
    <name type="scientific">Didymella exigua CBS 183.55</name>
    <dbReference type="NCBI Taxonomy" id="1150837"/>
    <lineage>
        <taxon>Eukaryota</taxon>
        <taxon>Fungi</taxon>
        <taxon>Dikarya</taxon>
        <taxon>Ascomycota</taxon>
        <taxon>Pezizomycotina</taxon>
        <taxon>Dothideomycetes</taxon>
        <taxon>Pleosporomycetidae</taxon>
        <taxon>Pleosporales</taxon>
        <taxon>Pleosporineae</taxon>
        <taxon>Didymellaceae</taxon>
        <taxon>Didymella</taxon>
    </lineage>
</organism>
<feature type="compositionally biased region" description="Low complexity" evidence="4">
    <location>
        <begin position="63"/>
        <end position="76"/>
    </location>
</feature>
<proteinExistence type="predicted"/>
<dbReference type="Pfam" id="PF15811">
    <property type="entry name" value="SVIP"/>
    <property type="match status" value="1"/>
</dbReference>
<evidence type="ECO:0000313" key="6">
    <source>
        <dbReference type="Proteomes" id="UP000800082"/>
    </source>
</evidence>
<dbReference type="InterPro" id="IPR031632">
    <property type="entry name" value="SVIP"/>
</dbReference>
<sequence length="125" mass="12987">MGNLCGKQSKDGFDGPGRTLGSAPAPATKASVPAGANAKVSAGSTQKRTVGGPPRTLGERNAASDPRSAAAAAAEARANKNTTGDLQKKLDAQKRQTREQTLKEVANENNRHRDAEETRAAQTHL</sequence>
<dbReference type="GeneID" id="54346777"/>
<dbReference type="AlphaFoldDB" id="A0A6A5RT10"/>
<dbReference type="RefSeq" id="XP_033450977.1">
    <property type="nucleotide sequence ID" value="XM_033589130.1"/>
</dbReference>
<protein>
    <submittedName>
        <fullName evidence="5">Uncharacterized protein</fullName>
    </submittedName>
</protein>
<keyword evidence="1" id="KW-0519">Myristate</keyword>
<reference evidence="5" key="1">
    <citation type="journal article" date="2020" name="Stud. Mycol.">
        <title>101 Dothideomycetes genomes: a test case for predicting lifestyles and emergence of pathogens.</title>
        <authorList>
            <person name="Haridas S."/>
            <person name="Albert R."/>
            <person name="Binder M."/>
            <person name="Bloem J."/>
            <person name="Labutti K."/>
            <person name="Salamov A."/>
            <person name="Andreopoulos B."/>
            <person name="Baker S."/>
            <person name="Barry K."/>
            <person name="Bills G."/>
            <person name="Bluhm B."/>
            <person name="Cannon C."/>
            <person name="Castanera R."/>
            <person name="Culley D."/>
            <person name="Daum C."/>
            <person name="Ezra D."/>
            <person name="Gonzalez J."/>
            <person name="Henrissat B."/>
            <person name="Kuo A."/>
            <person name="Liang C."/>
            <person name="Lipzen A."/>
            <person name="Lutzoni F."/>
            <person name="Magnuson J."/>
            <person name="Mondo S."/>
            <person name="Nolan M."/>
            <person name="Ohm R."/>
            <person name="Pangilinan J."/>
            <person name="Park H.-J."/>
            <person name="Ramirez L."/>
            <person name="Alfaro M."/>
            <person name="Sun H."/>
            <person name="Tritt A."/>
            <person name="Yoshinaga Y."/>
            <person name="Zwiers L.-H."/>
            <person name="Turgeon B."/>
            <person name="Goodwin S."/>
            <person name="Spatafora J."/>
            <person name="Crous P."/>
            <person name="Grigoriev I."/>
        </authorList>
    </citation>
    <scope>NUCLEOTIDE SEQUENCE</scope>
    <source>
        <strain evidence="5">CBS 183.55</strain>
    </source>
</reference>
<dbReference type="Proteomes" id="UP000800082">
    <property type="component" value="Unassembled WGS sequence"/>
</dbReference>
<evidence type="ECO:0000313" key="5">
    <source>
        <dbReference type="EMBL" id="KAF1930729.1"/>
    </source>
</evidence>
<evidence type="ECO:0000256" key="1">
    <source>
        <dbReference type="ARBA" id="ARBA00022707"/>
    </source>
</evidence>
<feature type="region of interest" description="Disordered" evidence="4">
    <location>
        <begin position="1"/>
        <end position="125"/>
    </location>
</feature>
<dbReference type="OrthoDB" id="5415072at2759"/>
<name>A0A6A5RT10_9PLEO</name>
<evidence type="ECO:0000256" key="2">
    <source>
        <dbReference type="ARBA" id="ARBA00023139"/>
    </source>
</evidence>
<evidence type="ECO:0000256" key="3">
    <source>
        <dbReference type="ARBA" id="ARBA00023288"/>
    </source>
</evidence>
<evidence type="ECO:0000256" key="4">
    <source>
        <dbReference type="SAM" id="MobiDB-lite"/>
    </source>
</evidence>
<accession>A0A6A5RT10</accession>
<keyword evidence="6" id="KW-1185">Reference proteome</keyword>
<dbReference type="EMBL" id="ML978962">
    <property type="protein sequence ID" value="KAF1930729.1"/>
    <property type="molecule type" value="Genomic_DNA"/>
</dbReference>
<feature type="compositionally biased region" description="Basic and acidic residues" evidence="4">
    <location>
        <begin position="86"/>
        <end position="119"/>
    </location>
</feature>